<proteinExistence type="inferred from homology"/>
<keyword evidence="2 7" id="KW-0813">Transport</keyword>
<dbReference type="PANTHER" id="PTHR43227">
    <property type="entry name" value="BLL4140 PROTEIN"/>
    <property type="match status" value="1"/>
</dbReference>
<evidence type="ECO:0000259" key="8">
    <source>
        <dbReference type="PROSITE" id="PS50928"/>
    </source>
</evidence>
<comment type="similarity">
    <text evidence="7">Belongs to the binding-protein-dependent transport system permease family.</text>
</comment>
<feature type="transmembrane region" description="Helical" evidence="7">
    <location>
        <begin position="31"/>
        <end position="52"/>
    </location>
</feature>
<dbReference type="Pfam" id="PF00528">
    <property type="entry name" value="BPD_transp_1"/>
    <property type="match status" value="1"/>
</dbReference>
<dbReference type="PANTHER" id="PTHR43227:SF11">
    <property type="entry name" value="BLL4140 PROTEIN"/>
    <property type="match status" value="1"/>
</dbReference>
<protein>
    <submittedName>
        <fullName evidence="9">ABC transporter permease</fullName>
    </submittedName>
</protein>
<dbReference type="InterPro" id="IPR035906">
    <property type="entry name" value="MetI-like_sf"/>
</dbReference>
<feature type="transmembrane region" description="Helical" evidence="7">
    <location>
        <begin position="96"/>
        <end position="116"/>
    </location>
</feature>
<dbReference type="Proteomes" id="UP001623661">
    <property type="component" value="Unassembled WGS sequence"/>
</dbReference>
<evidence type="ECO:0000256" key="5">
    <source>
        <dbReference type="ARBA" id="ARBA00022989"/>
    </source>
</evidence>
<feature type="transmembrane region" description="Helical" evidence="7">
    <location>
        <begin position="289"/>
        <end position="309"/>
    </location>
</feature>
<dbReference type="SUPFAM" id="SSF161098">
    <property type="entry name" value="MetI-like"/>
    <property type="match status" value="1"/>
</dbReference>
<dbReference type="EMBL" id="JBJHZY010000001">
    <property type="protein sequence ID" value="MFL0267460.1"/>
    <property type="molecule type" value="Genomic_DNA"/>
</dbReference>
<feature type="transmembrane region" description="Helical" evidence="7">
    <location>
        <begin position="227"/>
        <end position="247"/>
    </location>
</feature>
<gene>
    <name evidence="9" type="ORF">ACJDUH_05030</name>
</gene>
<dbReference type="Gene3D" id="1.10.3720.10">
    <property type="entry name" value="MetI-like"/>
    <property type="match status" value="1"/>
</dbReference>
<evidence type="ECO:0000256" key="4">
    <source>
        <dbReference type="ARBA" id="ARBA00022692"/>
    </source>
</evidence>
<evidence type="ECO:0000256" key="3">
    <source>
        <dbReference type="ARBA" id="ARBA00022475"/>
    </source>
</evidence>
<comment type="caution">
    <text evidence="9">The sequence shown here is derived from an EMBL/GenBank/DDBJ whole genome shotgun (WGS) entry which is preliminary data.</text>
</comment>
<evidence type="ECO:0000313" key="9">
    <source>
        <dbReference type="EMBL" id="MFL0267460.1"/>
    </source>
</evidence>
<feature type="transmembrane region" description="Helical" evidence="7">
    <location>
        <begin position="128"/>
        <end position="148"/>
    </location>
</feature>
<keyword evidence="10" id="KW-1185">Reference proteome</keyword>
<name>A0ABW8TR51_9CLOT</name>
<evidence type="ECO:0000256" key="1">
    <source>
        <dbReference type="ARBA" id="ARBA00004651"/>
    </source>
</evidence>
<feature type="domain" description="ABC transmembrane type-1" evidence="8">
    <location>
        <begin position="92"/>
        <end position="310"/>
    </location>
</feature>
<keyword evidence="6 7" id="KW-0472">Membrane</keyword>
<evidence type="ECO:0000313" key="10">
    <source>
        <dbReference type="Proteomes" id="UP001623661"/>
    </source>
</evidence>
<keyword evidence="4 7" id="KW-0812">Transmembrane</keyword>
<accession>A0ABW8TR51</accession>
<keyword evidence="3" id="KW-1003">Cell membrane</keyword>
<keyword evidence="5 7" id="KW-1133">Transmembrane helix</keyword>
<dbReference type="InterPro" id="IPR050809">
    <property type="entry name" value="UgpAE/MalFG_permease"/>
</dbReference>
<dbReference type="RefSeq" id="WP_406764063.1">
    <property type="nucleotide sequence ID" value="NZ_JBJHZY010000001.1"/>
</dbReference>
<sequence length="324" mass="36868">MKSDVQLEARTYLKNKKSKVPSFLEEMRKNYALYIMMLPAMIVIFLLCYLPLPGIIIAFKNYNVVDNIFGSPWCGLDNFKFFFTSQYALRTTLNTLWINFWSLLMVTIVSVTFAIMLNELRSKRLAKFYQNAMFLPYFFSTVIVGQIINMVVFPDGNGIANQIVSFLGMEHIKWSSTPGAWVKIIVGSSLWSTVGYNVIIYLASIVGIDDQLYEAAQLDGASRWKQIIHITIPMLVPAIIMLLLLNIGKMMFGDFSRIYSIIGDNGQLFAKTDIIETYIFRGIRQSADFSISTAVGLYQSIVGFILVYGSNALVKRYDKDYALF</sequence>
<dbReference type="InterPro" id="IPR000515">
    <property type="entry name" value="MetI-like"/>
</dbReference>
<feature type="transmembrane region" description="Helical" evidence="7">
    <location>
        <begin position="184"/>
        <end position="206"/>
    </location>
</feature>
<evidence type="ECO:0000256" key="2">
    <source>
        <dbReference type="ARBA" id="ARBA00022448"/>
    </source>
</evidence>
<reference evidence="9 10" key="1">
    <citation type="submission" date="2024-11" db="EMBL/GenBank/DDBJ databases">
        <authorList>
            <person name="Heng Y.C."/>
            <person name="Lim A.C.H."/>
            <person name="Lee J.K.Y."/>
            <person name="Kittelmann S."/>
        </authorList>
    </citation>
    <scope>NUCLEOTIDE SEQUENCE [LARGE SCALE GENOMIC DNA]</scope>
    <source>
        <strain evidence="9 10">WILCCON 0202</strain>
    </source>
</reference>
<evidence type="ECO:0000256" key="7">
    <source>
        <dbReference type="RuleBase" id="RU363032"/>
    </source>
</evidence>
<evidence type="ECO:0000256" key="6">
    <source>
        <dbReference type="ARBA" id="ARBA00023136"/>
    </source>
</evidence>
<organism evidence="9 10">
    <name type="scientific">Candidatus Clostridium radicumherbarum</name>
    <dbReference type="NCBI Taxonomy" id="3381662"/>
    <lineage>
        <taxon>Bacteria</taxon>
        <taxon>Bacillati</taxon>
        <taxon>Bacillota</taxon>
        <taxon>Clostridia</taxon>
        <taxon>Eubacteriales</taxon>
        <taxon>Clostridiaceae</taxon>
        <taxon>Clostridium</taxon>
    </lineage>
</organism>
<dbReference type="PROSITE" id="PS50928">
    <property type="entry name" value="ABC_TM1"/>
    <property type="match status" value="1"/>
</dbReference>
<dbReference type="CDD" id="cd06261">
    <property type="entry name" value="TM_PBP2"/>
    <property type="match status" value="1"/>
</dbReference>
<comment type="subcellular location">
    <subcellularLocation>
        <location evidence="1 7">Cell membrane</location>
        <topology evidence="1 7">Multi-pass membrane protein</topology>
    </subcellularLocation>
</comment>